<feature type="repeat" description="ANK" evidence="1">
    <location>
        <begin position="183"/>
        <end position="215"/>
    </location>
</feature>
<reference evidence="5" key="1">
    <citation type="submission" date="2015-06" db="EMBL/GenBank/DDBJ databases">
        <title>Expansion of signal transduction pathways in fungi by whole-genome duplication.</title>
        <authorList>
            <consortium name="DOE Joint Genome Institute"/>
            <person name="Corrochano L.M."/>
            <person name="Kuo A."/>
            <person name="Marcet-Houben M."/>
            <person name="Polaino S."/>
            <person name="Salamov A."/>
            <person name="Villalobos J.M."/>
            <person name="Alvarez M.I."/>
            <person name="Avalos J."/>
            <person name="Benito E.P."/>
            <person name="Benoit I."/>
            <person name="Burger G."/>
            <person name="Camino L.P."/>
            <person name="Canovas D."/>
            <person name="Cerda-Olmedo E."/>
            <person name="Cheng J.-F."/>
            <person name="Dominguez A."/>
            <person name="Elias M."/>
            <person name="Eslava A.P."/>
            <person name="Glaser F."/>
            <person name="Grimwood J."/>
            <person name="Gutierrez G."/>
            <person name="Heitman J."/>
            <person name="Henrissat B."/>
            <person name="Iturriaga E.A."/>
            <person name="Lang B.F."/>
            <person name="Lavin J.L."/>
            <person name="Lee S."/>
            <person name="Li W."/>
            <person name="Lindquist E."/>
            <person name="Lopez-Garcia S."/>
            <person name="Luque E.M."/>
            <person name="Marcos A.T."/>
            <person name="Martin J."/>
            <person name="McCluskey K."/>
            <person name="Medina H.R."/>
            <person name="Miralles-Duran A."/>
            <person name="Miyazaki A."/>
            <person name="Munoz-Torres E."/>
            <person name="Oguiza J.A."/>
            <person name="Ohm R."/>
            <person name="Olmedo M."/>
            <person name="Orejas M."/>
            <person name="Ortiz-Castellanos L."/>
            <person name="Pisabarro A.G."/>
            <person name="Rodriguez-Romero J."/>
            <person name="Ruiz-Herrera J."/>
            <person name="Ruiz-Vazquez R."/>
            <person name="Sanz C."/>
            <person name="Schackwitz W."/>
            <person name="Schmutz J."/>
            <person name="Shahriari M."/>
            <person name="Shelest E."/>
            <person name="Silva-Franco F."/>
            <person name="Soanes D."/>
            <person name="Syed K."/>
            <person name="Tagua V.G."/>
            <person name="Talbot N.J."/>
            <person name="Thon M."/>
            <person name="De vries R.P."/>
            <person name="Wiebenga A."/>
            <person name="Yadav J.S."/>
            <person name="Braun E.L."/>
            <person name="Baker S."/>
            <person name="Garre V."/>
            <person name="Horwitz B."/>
            <person name="Torres-Martinez S."/>
            <person name="Idnurm A."/>
            <person name="Herrera-Estrella A."/>
            <person name="Gabaldon T."/>
            <person name="Grigoriev I.V."/>
        </authorList>
    </citation>
    <scope>NUCLEOTIDE SEQUENCE [LARGE SCALE GENOMIC DNA]</scope>
    <source>
        <strain evidence="5">NRRL 1555(-)</strain>
    </source>
</reference>
<proteinExistence type="predicted"/>
<dbReference type="InterPro" id="IPR036770">
    <property type="entry name" value="Ankyrin_rpt-contain_sf"/>
</dbReference>
<dbReference type="VEuPathDB" id="FungiDB:PHYBLDRAFT_78947"/>
<gene>
    <name evidence="4" type="ORF">PHYBLDRAFT_78947</name>
</gene>
<dbReference type="PANTHER" id="PTHR16027">
    <property type="entry name" value="DILUTE DOMAIN-CONTAINING PROTEIN YPR089W"/>
    <property type="match status" value="1"/>
</dbReference>
<dbReference type="PROSITE" id="PS50297">
    <property type="entry name" value="ANK_REP_REGION"/>
    <property type="match status" value="1"/>
</dbReference>
<dbReference type="Pfam" id="PF01843">
    <property type="entry name" value="DIL"/>
    <property type="match status" value="1"/>
</dbReference>
<evidence type="ECO:0000256" key="1">
    <source>
        <dbReference type="PROSITE-ProRule" id="PRU00023"/>
    </source>
</evidence>
<feature type="compositionally biased region" description="Polar residues" evidence="2">
    <location>
        <begin position="719"/>
        <end position="731"/>
    </location>
</feature>
<sequence length="856" mass="95740">MIPEITAIEPETHAFSVLKSDSSQLDIQSIQPDNSKHIQSPVDTDTVRKQYENMSYDEMSQRMAESYKELSEMLGNRWSNPLSDITDTPSVTDDGEDELEEKEFTEADKKTKATKDFSRTVSSGDLTKVLALLQDENTRSLIDIDARDKDGTTPLIYAACFGKTEIAQALLTAGAKVDIQDSIGWSALMWATTNSHEALVKVLLAHGASSQQKTAKGRTAFDFVNTENHKIADILNTNPRDSMSSTSSAMGRTVYSSSSASSNAGDNDFYYYSTAEGVDNFLAEESDRRQHLMETAMALAGGTGDDDDEGDDGDEDYNYGDNDDDDNGDDIYNTFDWDSCMPHQMFVFNADHLNYILDTVITCIEVPLQSDQTSGEPASREKRQEMCVPANVVFLSARFAHYYSSSELLHNVLSGALARMSKYTKASSAHSCDLSVLAFWITNFSQLLYYLKKDAGLVAETADYQLALSELISETYTFIVNASCRRMTKLLESAMLDYEEIPGMEDIDFTDDWHRFFRRNPRRSAIMPDNGAMAMRRHSSLPAISSALEQTSPQSVTNILSTTFQVLQFYEVHPTIIIQVLCQFLHSMSCELFNRILTSKKRLSRSKALQVRMNLSHVEDWINHQRLPASLMSYLNPITQLLQLLQCVSQLDEPTLFIETVTKFDALNALQIKRCVMNYRYEVNEPRLPENIEHYVCQLAEDTVRFRQARQKGPDGRQRGSSMSRAQSVSIQRKRSRRESVSQFVGSLISSVNITASASLPPSIPTETAAAATAAATATATASPLPAAKEEASDDEDKQIKETKDSRFMLPFSVPTTAHMVHISGWAPEDSRREKIVVPVIPEEWMNTLDKGDQEN</sequence>
<dbReference type="CDD" id="cd15473">
    <property type="entry name" value="Myo5p-like_CBD_DIL_ANK"/>
    <property type="match status" value="1"/>
</dbReference>
<accession>A0A162PXJ3</accession>
<dbReference type="RefSeq" id="XP_018293176.1">
    <property type="nucleotide sequence ID" value="XM_018443402.1"/>
</dbReference>
<dbReference type="InterPro" id="IPR002710">
    <property type="entry name" value="Dilute_dom"/>
</dbReference>
<dbReference type="Gene3D" id="1.25.40.20">
    <property type="entry name" value="Ankyrin repeat-containing domain"/>
    <property type="match status" value="1"/>
</dbReference>
<organism evidence="4 5">
    <name type="scientific">Phycomyces blakesleeanus (strain ATCC 8743b / DSM 1359 / FGSC 10004 / NBRC 33097 / NRRL 1555)</name>
    <dbReference type="NCBI Taxonomy" id="763407"/>
    <lineage>
        <taxon>Eukaryota</taxon>
        <taxon>Fungi</taxon>
        <taxon>Fungi incertae sedis</taxon>
        <taxon>Mucoromycota</taxon>
        <taxon>Mucoromycotina</taxon>
        <taxon>Mucoromycetes</taxon>
        <taxon>Mucorales</taxon>
        <taxon>Phycomycetaceae</taxon>
        <taxon>Phycomyces</taxon>
    </lineage>
</organism>
<evidence type="ECO:0000313" key="5">
    <source>
        <dbReference type="Proteomes" id="UP000077315"/>
    </source>
</evidence>
<dbReference type="InterPro" id="IPR052072">
    <property type="entry name" value="Vascular_dev_regulator"/>
</dbReference>
<dbReference type="PANTHER" id="PTHR16027:SF6">
    <property type="entry name" value="DILUTE DOMAIN-CONTAINING PROTEIN"/>
    <property type="match status" value="1"/>
</dbReference>
<feature type="region of interest" description="Disordered" evidence="2">
    <location>
        <begin position="300"/>
        <end position="325"/>
    </location>
</feature>
<dbReference type="SMART" id="SM01132">
    <property type="entry name" value="DIL"/>
    <property type="match status" value="1"/>
</dbReference>
<feature type="compositionally biased region" description="Polar residues" evidence="2">
    <location>
        <begin position="78"/>
        <end position="91"/>
    </location>
</feature>
<dbReference type="SMART" id="SM00248">
    <property type="entry name" value="ANK"/>
    <property type="match status" value="2"/>
</dbReference>
<dbReference type="SUPFAM" id="SSF48403">
    <property type="entry name" value="Ankyrin repeat"/>
    <property type="match status" value="1"/>
</dbReference>
<feature type="domain" description="Dilute" evidence="3">
    <location>
        <begin position="406"/>
        <end position="702"/>
    </location>
</feature>
<dbReference type="PROSITE" id="PS50088">
    <property type="entry name" value="ANK_REPEAT"/>
    <property type="match status" value="2"/>
</dbReference>
<evidence type="ECO:0000259" key="3">
    <source>
        <dbReference type="PROSITE" id="PS51126"/>
    </source>
</evidence>
<dbReference type="PROSITE" id="PS51126">
    <property type="entry name" value="DILUTE"/>
    <property type="match status" value="1"/>
</dbReference>
<evidence type="ECO:0000313" key="4">
    <source>
        <dbReference type="EMBL" id="OAD75136.1"/>
    </source>
</evidence>
<dbReference type="InterPro" id="IPR037986">
    <property type="entry name" value="Myo5p-like_CBD_DIL"/>
</dbReference>
<feature type="repeat" description="ANK" evidence="1">
    <location>
        <begin position="150"/>
        <end position="182"/>
    </location>
</feature>
<keyword evidence="5" id="KW-1185">Reference proteome</keyword>
<feature type="region of interest" description="Disordered" evidence="2">
    <location>
        <begin position="709"/>
        <end position="737"/>
    </location>
</feature>
<dbReference type="AlphaFoldDB" id="A0A162PXJ3"/>
<dbReference type="STRING" id="763407.A0A162PXJ3"/>
<dbReference type="OrthoDB" id="426293at2759"/>
<name>A0A162PXJ3_PHYB8</name>
<dbReference type="EMBL" id="KV440978">
    <property type="protein sequence ID" value="OAD75136.1"/>
    <property type="molecule type" value="Genomic_DNA"/>
</dbReference>
<feature type="compositionally biased region" description="Acidic residues" evidence="2">
    <location>
        <begin position="304"/>
        <end position="325"/>
    </location>
</feature>
<dbReference type="Pfam" id="PF12796">
    <property type="entry name" value="Ank_2"/>
    <property type="match status" value="1"/>
</dbReference>
<feature type="region of interest" description="Disordered" evidence="2">
    <location>
        <begin position="78"/>
        <end position="99"/>
    </location>
</feature>
<dbReference type="Proteomes" id="UP000077315">
    <property type="component" value="Unassembled WGS sequence"/>
</dbReference>
<dbReference type="GO" id="GO:0051020">
    <property type="term" value="F:GTPase binding"/>
    <property type="evidence" value="ECO:0007669"/>
    <property type="project" value="TreeGrafter"/>
</dbReference>
<dbReference type="InParanoid" id="A0A162PXJ3"/>
<protein>
    <recommendedName>
        <fullName evidence="3">Dilute domain-containing protein</fullName>
    </recommendedName>
</protein>
<feature type="region of interest" description="Disordered" evidence="2">
    <location>
        <begin position="780"/>
        <end position="805"/>
    </location>
</feature>
<evidence type="ECO:0000256" key="2">
    <source>
        <dbReference type="SAM" id="MobiDB-lite"/>
    </source>
</evidence>
<keyword evidence="1" id="KW-0040">ANK repeat</keyword>
<dbReference type="GeneID" id="29004307"/>
<dbReference type="InterPro" id="IPR002110">
    <property type="entry name" value="Ankyrin_rpt"/>
</dbReference>